<protein>
    <recommendedName>
        <fullName evidence="3">MFS transporter</fullName>
    </recommendedName>
</protein>
<dbReference type="PANTHER" id="PTHR34071">
    <property type="entry name" value="5-NITROIMIDAZOLE ANTIBIOTICS RESISTANCE PROTEIN, NIMA-FAMILY-RELATED PROTEIN-RELATED"/>
    <property type="match status" value="1"/>
</dbReference>
<dbReference type="EMBL" id="CP009288">
    <property type="protein sequence ID" value="AIQ11247.1"/>
    <property type="molecule type" value="Genomic_DNA"/>
</dbReference>
<accession>A0A089HJH8</accession>
<evidence type="ECO:0000313" key="2">
    <source>
        <dbReference type="Proteomes" id="UP000029409"/>
    </source>
</evidence>
<proteinExistence type="predicted"/>
<dbReference type="eggNOG" id="COG3467">
    <property type="taxonomic scope" value="Bacteria"/>
</dbReference>
<dbReference type="PANTHER" id="PTHR34071:SF2">
    <property type="entry name" value="FLAVIN-NUCLEOTIDE-BINDING PROTEIN"/>
    <property type="match status" value="1"/>
</dbReference>
<dbReference type="Pfam" id="PF12900">
    <property type="entry name" value="Pyridox_ox_2"/>
    <property type="match status" value="1"/>
</dbReference>
<dbReference type="InterPro" id="IPR012349">
    <property type="entry name" value="Split_barrel_FMN-bd"/>
</dbReference>
<name>A0A089HJH8_PAEDU</name>
<dbReference type="AlphaFoldDB" id="A0A089HJH8"/>
<organism evidence="1 2">
    <name type="scientific">Paenibacillus durus</name>
    <name type="common">Paenibacillus azotofixans</name>
    <dbReference type="NCBI Taxonomy" id="44251"/>
    <lineage>
        <taxon>Bacteria</taxon>
        <taxon>Bacillati</taxon>
        <taxon>Bacillota</taxon>
        <taxon>Bacilli</taxon>
        <taxon>Bacillales</taxon>
        <taxon>Paenibacillaceae</taxon>
        <taxon>Paenibacillus</taxon>
    </lineage>
</organism>
<dbReference type="Gene3D" id="2.30.110.10">
    <property type="entry name" value="Electron Transport, Fmn-binding Protein, Chain A"/>
    <property type="match status" value="1"/>
</dbReference>
<reference evidence="1 2" key="1">
    <citation type="submission" date="2014-08" db="EMBL/GenBank/DDBJ databases">
        <title>Comparative genomics of the Paenibacillus odorifer group.</title>
        <authorList>
            <person name="den Bakker H.C."/>
            <person name="Tsai Y.-C."/>
            <person name="Martin N."/>
            <person name="Korlach J."/>
            <person name="Wiedmann M."/>
        </authorList>
    </citation>
    <scope>NUCLEOTIDE SEQUENCE [LARGE SCALE GENOMIC DNA]</scope>
    <source>
        <strain evidence="1 2">DSM 1735</strain>
    </source>
</reference>
<gene>
    <name evidence="1" type="ORF">PDUR_03975</name>
</gene>
<keyword evidence="2" id="KW-1185">Reference proteome</keyword>
<evidence type="ECO:0008006" key="3">
    <source>
        <dbReference type="Google" id="ProtNLM"/>
    </source>
</evidence>
<dbReference type="OrthoDB" id="9794935at2"/>
<dbReference type="KEGG" id="pdu:PDUR_03975"/>
<dbReference type="Proteomes" id="UP000029409">
    <property type="component" value="Chromosome"/>
</dbReference>
<dbReference type="RefSeq" id="WP_042205178.1">
    <property type="nucleotide sequence ID" value="NZ_CP009288.1"/>
</dbReference>
<sequence length="153" mass="17050">MRTMISKEKQLTHEEAIEILAGSQMGLLATADKDGQPYGTPINYIYSDNSIYFHCALEGHKLNNIAENTRVCFTVIGKSEVVAKSFTSHYESVIVFGKAVVVVGLKKLHVMRKFVEKYSPDYLAQGDKVIEMFIDKCHVVQIVISHVAGKKNG</sequence>
<dbReference type="InterPro" id="IPR024747">
    <property type="entry name" value="Pyridox_Oxase-rel"/>
</dbReference>
<dbReference type="SUPFAM" id="SSF50475">
    <property type="entry name" value="FMN-binding split barrel"/>
    <property type="match status" value="1"/>
</dbReference>
<evidence type="ECO:0000313" key="1">
    <source>
        <dbReference type="EMBL" id="AIQ11247.1"/>
    </source>
</evidence>